<comment type="caution">
    <text evidence="3">The sequence shown here is derived from an EMBL/GenBank/DDBJ whole genome shotgun (WGS) entry which is preliminary data.</text>
</comment>
<feature type="region of interest" description="Disordered" evidence="1">
    <location>
        <begin position="699"/>
        <end position="729"/>
    </location>
</feature>
<sequence>MKVKKHRLFLVPLIAIASISGIMLANMDNVEAANNSTCSAEYYVRNIINKIDVSYDGNYAVLTNNSEIPLTYQYNAGSRPVGSFYPGQSIRLEILTGGVVRFSLRENMDMIAHGCFAPNGTEVGKITINPNALMANPFYNDSLCVNYRNNYGNDAMMKNAVPQCFQTQTYSSFTRDQLASWIDTANRLRNIINSSSGSSGETMDTTGYQYVDDVKNVGKLTCDAFSNNNYDTMHKYYHTDTTTSNKCKITCTEKVEVNFSDPVATQAGMCFQYLIEIKSKTVCEAAYQGEPPVKKSVCYPTPVCKSGSKSYDAGGPNEEFDMCVSDCDGGKYSQKCINKCYSKVYEGKGSTKKTSESTLTHDEVIKLSPLADAYDTFLEARQMANKCPGIDNATDLYNYMYKNPSGYYNGNTWYSDFGNDSICSLGPYYFRSEDATQKTINMWKGTESYSEDSGHYANNGNGILKELYDDGDTCNEECNWDWDCDSNNTALTQGQADAEYEKALEEYESAKMACEGKAATCNNETTKYQIVVDNLDGNDSKNDTDKSDWQEEFNSQQKLNSTNVTGEFPDMVTLVDGDCEDGEDDPWNYHNIITFPGIWINNKTGQTAHSIQPGYEDFYTFAGNQYCTKFNSVPVNTAWYNWKVNQDGDPNALTDTEKKAITDSIDMNIRGSIDNYGYFGWNFDVECFYALYRDPATIPGSDPDNPGGGGNNPGDTPTDDSEVDEGESPTTNYKFRTVALDNLFPSSVTPTSADDKDIVASNLINEVESLRGNDATFVADDTREIGFNWTCAATNLENPDYLVQPVTTLNNIQALGDSIYEGNDYLDYHIRLTPETMNKIRDYNDKYDSYAQPTGNNSGEVLTAGNDKTSGITVYRSYLLHRVLNSSELLKSGIIGCNNEDKGTCPNVIDTSTACYNEYMAQSSVLKGAK</sequence>
<evidence type="ECO:0000256" key="2">
    <source>
        <dbReference type="SAM" id="SignalP"/>
    </source>
</evidence>
<dbReference type="AlphaFoldDB" id="A0A9D1DT83"/>
<accession>A0A9D1DT83</accession>
<feature type="signal peptide" evidence="2">
    <location>
        <begin position="1"/>
        <end position="25"/>
    </location>
</feature>
<keyword evidence="2" id="KW-0732">Signal</keyword>
<feature type="compositionally biased region" description="Acidic residues" evidence="1">
    <location>
        <begin position="717"/>
        <end position="727"/>
    </location>
</feature>
<dbReference type="Proteomes" id="UP000824232">
    <property type="component" value="Unassembled WGS sequence"/>
</dbReference>
<gene>
    <name evidence="3" type="ORF">IAB38_00465</name>
</gene>
<protein>
    <submittedName>
        <fullName evidence="3">Uncharacterized protein</fullName>
    </submittedName>
</protein>
<evidence type="ECO:0000313" key="4">
    <source>
        <dbReference type="Proteomes" id="UP000824232"/>
    </source>
</evidence>
<evidence type="ECO:0000256" key="1">
    <source>
        <dbReference type="SAM" id="MobiDB-lite"/>
    </source>
</evidence>
<evidence type="ECO:0000313" key="3">
    <source>
        <dbReference type="EMBL" id="HIR58502.1"/>
    </source>
</evidence>
<dbReference type="EMBL" id="DVHC01000006">
    <property type="protein sequence ID" value="HIR58502.1"/>
    <property type="molecule type" value="Genomic_DNA"/>
</dbReference>
<reference evidence="3" key="1">
    <citation type="submission" date="2020-10" db="EMBL/GenBank/DDBJ databases">
        <authorList>
            <person name="Gilroy R."/>
        </authorList>
    </citation>
    <scope>NUCLEOTIDE SEQUENCE</scope>
    <source>
        <strain evidence="3">CHK184-20233</strain>
    </source>
</reference>
<proteinExistence type="predicted"/>
<organism evidence="3 4">
    <name type="scientific">Candidatus Onthousia excrementipullorum</name>
    <dbReference type="NCBI Taxonomy" id="2840884"/>
    <lineage>
        <taxon>Bacteria</taxon>
        <taxon>Bacillati</taxon>
        <taxon>Bacillota</taxon>
        <taxon>Bacilli</taxon>
        <taxon>Candidatus Onthousia</taxon>
    </lineage>
</organism>
<reference evidence="3" key="2">
    <citation type="journal article" date="2021" name="PeerJ">
        <title>Extensive microbial diversity within the chicken gut microbiome revealed by metagenomics and culture.</title>
        <authorList>
            <person name="Gilroy R."/>
            <person name="Ravi A."/>
            <person name="Getino M."/>
            <person name="Pursley I."/>
            <person name="Horton D.L."/>
            <person name="Alikhan N.F."/>
            <person name="Baker D."/>
            <person name="Gharbi K."/>
            <person name="Hall N."/>
            <person name="Watson M."/>
            <person name="Adriaenssens E.M."/>
            <person name="Foster-Nyarko E."/>
            <person name="Jarju S."/>
            <person name="Secka A."/>
            <person name="Antonio M."/>
            <person name="Oren A."/>
            <person name="Chaudhuri R.R."/>
            <person name="La Ragione R."/>
            <person name="Hildebrand F."/>
            <person name="Pallen M.J."/>
        </authorList>
    </citation>
    <scope>NUCLEOTIDE SEQUENCE</scope>
    <source>
        <strain evidence="3">CHK184-20233</strain>
    </source>
</reference>
<name>A0A9D1DT83_9FIRM</name>
<feature type="chain" id="PRO_5039468023" evidence="2">
    <location>
        <begin position="26"/>
        <end position="930"/>
    </location>
</feature>